<name>A0AA36NDU7_9DINO</name>
<gene>
    <name evidence="8" type="ORF">EVOR1521_LOCUS30111</name>
</gene>
<feature type="domain" description="Ion transport" evidence="7">
    <location>
        <begin position="174"/>
        <end position="428"/>
    </location>
</feature>
<dbReference type="GO" id="GO:0005216">
    <property type="term" value="F:monoatomic ion channel activity"/>
    <property type="evidence" value="ECO:0007669"/>
    <property type="project" value="InterPro"/>
</dbReference>
<dbReference type="Proteomes" id="UP001178507">
    <property type="component" value="Unassembled WGS sequence"/>
</dbReference>
<evidence type="ECO:0000256" key="3">
    <source>
        <dbReference type="ARBA" id="ARBA00022989"/>
    </source>
</evidence>
<dbReference type="PANTHER" id="PTHR46726:SF1">
    <property type="entry name" value="TWO-PORE CALCIUM CHANNEL 3"/>
    <property type="match status" value="1"/>
</dbReference>
<dbReference type="Pfam" id="PF00520">
    <property type="entry name" value="Ion_trans"/>
    <property type="match status" value="1"/>
</dbReference>
<comment type="subcellular location">
    <subcellularLocation>
        <location evidence="1">Membrane</location>
        <topology evidence="1">Multi-pass membrane protein</topology>
    </subcellularLocation>
</comment>
<protein>
    <recommendedName>
        <fullName evidence="7">Ion transport domain-containing protein</fullName>
    </recommendedName>
</protein>
<feature type="region of interest" description="Disordered" evidence="5">
    <location>
        <begin position="639"/>
        <end position="676"/>
    </location>
</feature>
<dbReference type="SUPFAM" id="SSF81324">
    <property type="entry name" value="Voltage-gated potassium channels"/>
    <property type="match status" value="1"/>
</dbReference>
<keyword evidence="2 6" id="KW-0812">Transmembrane</keyword>
<dbReference type="AlphaFoldDB" id="A0AA36NDU7"/>
<feature type="region of interest" description="Disordered" evidence="5">
    <location>
        <begin position="598"/>
        <end position="627"/>
    </location>
</feature>
<dbReference type="InterPro" id="IPR027359">
    <property type="entry name" value="Volt_channel_dom_sf"/>
</dbReference>
<dbReference type="GO" id="GO:0016020">
    <property type="term" value="C:membrane"/>
    <property type="evidence" value="ECO:0007669"/>
    <property type="project" value="UniProtKB-SubCell"/>
</dbReference>
<keyword evidence="9" id="KW-1185">Reference proteome</keyword>
<feature type="compositionally biased region" description="Low complexity" evidence="5">
    <location>
        <begin position="644"/>
        <end position="668"/>
    </location>
</feature>
<dbReference type="PANTHER" id="PTHR46726">
    <property type="entry name" value="TWO PORE CHANNEL 3"/>
    <property type="match status" value="1"/>
</dbReference>
<evidence type="ECO:0000256" key="2">
    <source>
        <dbReference type="ARBA" id="ARBA00022692"/>
    </source>
</evidence>
<feature type="transmembrane region" description="Helical" evidence="6">
    <location>
        <begin position="402"/>
        <end position="427"/>
    </location>
</feature>
<keyword evidence="3 6" id="KW-1133">Transmembrane helix</keyword>
<proteinExistence type="predicted"/>
<evidence type="ECO:0000313" key="8">
    <source>
        <dbReference type="EMBL" id="CAJ1408875.1"/>
    </source>
</evidence>
<reference evidence="8" key="1">
    <citation type="submission" date="2023-08" db="EMBL/GenBank/DDBJ databases">
        <authorList>
            <person name="Chen Y."/>
            <person name="Shah S."/>
            <person name="Dougan E. K."/>
            <person name="Thang M."/>
            <person name="Chan C."/>
        </authorList>
    </citation>
    <scope>NUCLEOTIDE SEQUENCE</scope>
</reference>
<dbReference type="Gene3D" id="1.20.120.350">
    <property type="entry name" value="Voltage-gated potassium channels. Chain C"/>
    <property type="match status" value="1"/>
</dbReference>
<feature type="transmembrane region" description="Helical" evidence="6">
    <location>
        <begin position="321"/>
        <end position="352"/>
    </location>
</feature>
<evidence type="ECO:0000256" key="1">
    <source>
        <dbReference type="ARBA" id="ARBA00004141"/>
    </source>
</evidence>
<evidence type="ECO:0000256" key="6">
    <source>
        <dbReference type="SAM" id="Phobius"/>
    </source>
</evidence>
<evidence type="ECO:0000313" key="9">
    <source>
        <dbReference type="Proteomes" id="UP001178507"/>
    </source>
</evidence>
<sequence>MAGRPPSFQDAEKLRRVLEDGKEQMMQLAEEHRFAWTDLIAELQAKLLAVEQPEELDFSKITATAQPFLPEAEDPSPIFPELELTPRDARLKVTLTGFDRTISVSDSGDENPTPDLQKAVQVAKHHAVSENVEVLHDTSPTHSSKLGSRKSSNFLANYLGEMSANRPLMKRVKFYLDYAAGMLVLLNTVTMLLEFQLEGHLTGQQIGTVDAGEADYGDVLAVLRASDGVFVFIFLVEWLLRLFIDRAAFVTDFADWFDTLCVWSGVVDFILRVGLAQQHTASRSVVILRLMRALKSLRAIRMVRSLRFFRGLRVLVQACQCFLPSLCWSMVLLGVFMTMGALMMGNLLQAFITDEALLLDDRKWLWERYGTAFRATYTLFEITFAGNWPTNARPVMDKASHVFVLFYLVYITVVVFAVIRVISAVFLKDTFDAAQNDAENQVTDKMRVKAQYVNKLHAIFQAIDESGTGMITQERLVSILENPKVAAYFETLGVDVHEGRALFHLLDTCASRACTTGTYNACSASSACATGATGSPAARTYNACSANSACATGATGSPAARTCHTCSANTASQTAPGCSTASTSNTCGGYTSLSSRGLANTASQTARRLSRRPQRASNPSSVDGTGKFFFFHLPAPTRRARQHPAALQQAPVTPAAATPASAAGGPPTRRARQRAG</sequence>
<evidence type="ECO:0000256" key="5">
    <source>
        <dbReference type="SAM" id="MobiDB-lite"/>
    </source>
</evidence>
<dbReference type="InterPro" id="IPR005821">
    <property type="entry name" value="Ion_trans_dom"/>
</dbReference>
<evidence type="ECO:0000259" key="7">
    <source>
        <dbReference type="Pfam" id="PF00520"/>
    </source>
</evidence>
<dbReference type="Gene3D" id="1.10.287.70">
    <property type="match status" value="1"/>
</dbReference>
<evidence type="ECO:0000256" key="4">
    <source>
        <dbReference type="ARBA" id="ARBA00023136"/>
    </source>
</evidence>
<feature type="compositionally biased region" description="Polar residues" evidence="5">
    <location>
        <begin position="598"/>
        <end position="607"/>
    </location>
</feature>
<organism evidence="8 9">
    <name type="scientific">Effrenium voratum</name>
    <dbReference type="NCBI Taxonomy" id="2562239"/>
    <lineage>
        <taxon>Eukaryota</taxon>
        <taxon>Sar</taxon>
        <taxon>Alveolata</taxon>
        <taxon>Dinophyceae</taxon>
        <taxon>Suessiales</taxon>
        <taxon>Symbiodiniaceae</taxon>
        <taxon>Effrenium</taxon>
    </lineage>
</organism>
<accession>A0AA36NDU7</accession>
<keyword evidence="4 6" id="KW-0472">Membrane</keyword>
<dbReference type="EMBL" id="CAUJNA010003738">
    <property type="protein sequence ID" value="CAJ1408875.1"/>
    <property type="molecule type" value="Genomic_DNA"/>
</dbReference>
<comment type="caution">
    <text evidence="8">The sequence shown here is derived from an EMBL/GenBank/DDBJ whole genome shotgun (WGS) entry which is preliminary data.</text>
</comment>